<organism evidence="8 9">
    <name type="scientific">Vireo altiloquus</name>
    <name type="common">Black-whiskered vireo</name>
    <name type="synonym">Muscicapa altiloqua</name>
    <dbReference type="NCBI Taxonomy" id="34956"/>
    <lineage>
        <taxon>Eukaryota</taxon>
        <taxon>Metazoa</taxon>
        <taxon>Chordata</taxon>
        <taxon>Craniata</taxon>
        <taxon>Vertebrata</taxon>
        <taxon>Euteleostomi</taxon>
        <taxon>Archelosauria</taxon>
        <taxon>Archosauria</taxon>
        <taxon>Dinosauria</taxon>
        <taxon>Saurischia</taxon>
        <taxon>Theropoda</taxon>
        <taxon>Coelurosauria</taxon>
        <taxon>Aves</taxon>
        <taxon>Neognathae</taxon>
        <taxon>Neoaves</taxon>
        <taxon>Telluraves</taxon>
        <taxon>Australaves</taxon>
        <taxon>Passeriformes</taxon>
        <taxon>Corvoidea</taxon>
        <taxon>Vireonidae</taxon>
        <taxon>Vireoninae</taxon>
        <taxon>Vireo</taxon>
    </lineage>
</organism>
<dbReference type="AlphaFoldDB" id="A0A7K5KUG1"/>
<dbReference type="GO" id="GO:0003964">
    <property type="term" value="F:RNA-directed DNA polymerase activity"/>
    <property type="evidence" value="ECO:0007669"/>
    <property type="project" value="UniProtKB-KW"/>
</dbReference>
<name>A0A7K5KUG1_VIRAL</name>
<dbReference type="GO" id="GO:0016787">
    <property type="term" value="F:hydrolase activity"/>
    <property type="evidence" value="ECO:0007669"/>
    <property type="project" value="UniProtKB-KW"/>
</dbReference>
<keyword evidence="2" id="KW-0548">Nucleotidyltransferase</keyword>
<comment type="caution">
    <text evidence="8">The sequence shown here is derived from an EMBL/GenBank/DDBJ whole genome shotgun (WGS) entry which is preliminary data.</text>
</comment>
<evidence type="ECO:0000259" key="7">
    <source>
        <dbReference type="PROSITE" id="PS50994"/>
    </source>
</evidence>
<dbReference type="SUPFAM" id="SSF53098">
    <property type="entry name" value="Ribonuclease H-like"/>
    <property type="match status" value="1"/>
</dbReference>
<keyword evidence="4" id="KW-0255">Endonuclease</keyword>
<protein>
    <submittedName>
        <fullName evidence="8">POK18 protein</fullName>
    </submittedName>
</protein>
<gene>
    <name evidence="8" type="primary">Ervk18_0</name>
    <name evidence="8" type="ORF">VIRALT_R16185</name>
</gene>
<dbReference type="PROSITE" id="PS50994">
    <property type="entry name" value="INTEGRASE"/>
    <property type="match status" value="1"/>
</dbReference>
<evidence type="ECO:0000313" key="8">
    <source>
        <dbReference type="EMBL" id="NWT09875.1"/>
    </source>
</evidence>
<keyword evidence="5" id="KW-0378">Hydrolase</keyword>
<feature type="non-terminal residue" evidence="8">
    <location>
        <position position="97"/>
    </location>
</feature>
<dbReference type="EMBL" id="VZRF01002622">
    <property type="protein sequence ID" value="NWT09875.1"/>
    <property type="molecule type" value="Genomic_DNA"/>
</dbReference>
<feature type="domain" description="Integrase catalytic" evidence="7">
    <location>
        <begin position="1"/>
        <end position="71"/>
    </location>
</feature>
<dbReference type="GO" id="GO:0035613">
    <property type="term" value="F:RNA stem-loop binding"/>
    <property type="evidence" value="ECO:0007669"/>
    <property type="project" value="TreeGrafter"/>
</dbReference>
<keyword evidence="9" id="KW-1185">Reference proteome</keyword>
<keyword evidence="3" id="KW-0540">Nuclease</keyword>
<dbReference type="InterPro" id="IPR001584">
    <property type="entry name" value="Integrase_cat-core"/>
</dbReference>
<keyword evidence="1" id="KW-0808">Transferase</keyword>
<dbReference type="Proteomes" id="UP000589495">
    <property type="component" value="Unassembled WGS sequence"/>
</dbReference>
<dbReference type="Gene3D" id="3.30.420.10">
    <property type="entry name" value="Ribonuclease H-like superfamily/Ribonuclease H"/>
    <property type="match status" value="1"/>
</dbReference>
<evidence type="ECO:0000256" key="1">
    <source>
        <dbReference type="ARBA" id="ARBA00022679"/>
    </source>
</evidence>
<dbReference type="PANTHER" id="PTHR41694">
    <property type="entry name" value="ENDOGENOUS RETROVIRUS GROUP K MEMBER POL PROTEIN"/>
    <property type="match status" value="1"/>
</dbReference>
<evidence type="ECO:0000256" key="4">
    <source>
        <dbReference type="ARBA" id="ARBA00022759"/>
    </source>
</evidence>
<dbReference type="GO" id="GO:0004519">
    <property type="term" value="F:endonuclease activity"/>
    <property type="evidence" value="ECO:0007669"/>
    <property type="project" value="UniProtKB-KW"/>
</dbReference>
<reference evidence="8 9" key="1">
    <citation type="submission" date="2019-09" db="EMBL/GenBank/DDBJ databases">
        <title>Bird 10,000 Genomes (B10K) Project - Family phase.</title>
        <authorList>
            <person name="Zhang G."/>
        </authorList>
    </citation>
    <scope>NUCLEOTIDE SEQUENCE [LARGE SCALE GENOMIC DNA]</scope>
    <source>
        <strain evidence="8">B10K-DU-001-22</strain>
        <tissue evidence="8">Muscle</tissue>
    </source>
</reference>
<evidence type="ECO:0000256" key="6">
    <source>
        <dbReference type="ARBA" id="ARBA00022918"/>
    </source>
</evidence>
<dbReference type="PANTHER" id="PTHR41694:SF3">
    <property type="entry name" value="RNA-DIRECTED DNA POLYMERASE-RELATED"/>
    <property type="match status" value="1"/>
</dbReference>
<dbReference type="GO" id="GO:0015074">
    <property type="term" value="P:DNA integration"/>
    <property type="evidence" value="ECO:0007669"/>
    <property type="project" value="InterPro"/>
</dbReference>
<evidence type="ECO:0000256" key="5">
    <source>
        <dbReference type="ARBA" id="ARBA00022801"/>
    </source>
</evidence>
<sequence length="97" mass="11030">VRHITGVPHSPTGQAIGERANRTLEEYLEKQKQSEDLDVAKWLNRVLFTLNYPSLTEGREETPVSIHHATIKENTPQAILGLQVYHKNMKTGEWEGP</sequence>
<feature type="non-terminal residue" evidence="8">
    <location>
        <position position="1"/>
    </location>
</feature>
<proteinExistence type="predicted"/>
<evidence type="ECO:0000313" key="9">
    <source>
        <dbReference type="Proteomes" id="UP000589495"/>
    </source>
</evidence>
<keyword evidence="6" id="KW-0695">RNA-directed DNA polymerase</keyword>
<dbReference type="InterPro" id="IPR012337">
    <property type="entry name" value="RNaseH-like_sf"/>
</dbReference>
<evidence type="ECO:0000256" key="3">
    <source>
        <dbReference type="ARBA" id="ARBA00022722"/>
    </source>
</evidence>
<dbReference type="InterPro" id="IPR036397">
    <property type="entry name" value="RNaseH_sf"/>
</dbReference>
<evidence type="ECO:0000256" key="2">
    <source>
        <dbReference type="ARBA" id="ARBA00022695"/>
    </source>
</evidence>
<accession>A0A7K5KUG1</accession>